<evidence type="ECO:0000256" key="2">
    <source>
        <dbReference type="ARBA" id="ARBA00023134"/>
    </source>
</evidence>
<sequence>MRIARWEQIRRMIDSSDGVDIVVEVIDAREPEYTRSRMLEEYVLKNGKALIIALNKSDLVPEYVARGWASRLSSEGLRCVCTSSKSLDGIDTLKRLMLKYARRGGAEYHKGMVYTRTMIQIPRRIAKERGRISIAMVVGYPKTGKSSIVNALRRRYGASTSPVPGSPGYTRGMQIFKIASYLYMYDTPGMLPIDLEHVDPVAYAVRCSAPEELRDPVEPALRLIERILANNPDAIRDAYGLSITDPYKVLEHIARKRGWFYKSDKEPLVEEAARAVIRDYHEARLNFYIPPPP</sequence>
<evidence type="ECO:0000313" key="4">
    <source>
        <dbReference type="EMBL" id="SPC34328.1"/>
    </source>
</evidence>
<feature type="domain" description="G" evidence="3">
    <location>
        <begin position="136"/>
        <end position="192"/>
    </location>
</feature>
<keyword evidence="2" id="KW-0342">GTP-binding</keyword>
<dbReference type="Gene3D" id="1.10.1580.10">
    <property type="match status" value="1"/>
</dbReference>
<dbReference type="Gene3D" id="3.40.50.300">
    <property type="entry name" value="P-loop containing nucleotide triphosphate hydrolases"/>
    <property type="match status" value="1"/>
</dbReference>
<dbReference type="EMBL" id="LT981265">
    <property type="protein sequence ID" value="SPC34328.1"/>
    <property type="molecule type" value="Genomic_DNA"/>
</dbReference>
<protein>
    <submittedName>
        <fullName evidence="4">GTP-binding protein</fullName>
    </submittedName>
</protein>
<dbReference type="AlphaFoldDB" id="A0A2K5ARQ5"/>
<dbReference type="GeneID" id="41595168"/>
<keyword evidence="5" id="KW-1185">Reference proteome</keyword>
<dbReference type="InterPro" id="IPR027417">
    <property type="entry name" value="P-loop_NTPase"/>
</dbReference>
<dbReference type="PANTHER" id="PTHR11089:SF30">
    <property type="entry name" value="GUANINE NUCLEOTIDE-BINDING PROTEIN-LIKE 3 HOMOLOG"/>
    <property type="match status" value="1"/>
</dbReference>
<dbReference type="KEGG" id="ncv:NCAV_1161"/>
<dbReference type="InterPro" id="IPR050755">
    <property type="entry name" value="TRAFAC_YlqF/YawG_RiboMat"/>
</dbReference>
<dbReference type="CDD" id="cd01859">
    <property type="entry name" value="MJ1464"/>
    <property type="match status" value="1"/>
</dbReference>
<dbReference type="Pfam" id="PF01926">
    <property type="entry name" value="MMR_HSR1"/>
    <property type="match status" value="1"/>
</dbReference>
<reference evidence="5" key="1">
    <citation type="submission" date="2018-01" db="EMBL/GenBank/DDBJ databases">
        <authorList>
            <person name="Kerou L M."/>
        </authorList>
    </citation>
    <scope>NUCLEOTIDE SEQUENCE [LARGE SCALE GENOMIC DNA]</scope>
    <source>
        <strain evidence="5">SCU2</strain>
    </source>
</reference>
<dbReference type="Proteomes" id="UP000236248">
    <property type="component" value="Chromosome NCAV"/>
</dbReference>
<organism evidence="4 5">
    <name type="scientific">Candidatus Nitrosocaldus cavascurensis</name>
    <dbReference type="NCBI Taxonomy" id="2058097"/>
    <lineage>
        <taxon>Archaea</taxon>
        <taxon>Nitrososphaerota</taxon>
        <taxon>Nitrososphaeria</taxon>
        <taxon>Candidatus Nitrosocaldales</taxon>
        <taxon>Candidatus Nitrosocaldaceae</taxon>
        <taxon>Candidatus Nitrosocaldus</taxon>
    </lineage>
</organism>
<keyword evidence="1" id="KW-0547">Nucleotide-binding</keyword>
<name>A0A2K5ARQ5_9ARCH</name>
<dbReference type="RefSeq" id="WP_197706580.1">
    <property type="nucleotide sequence ID" value="NZ_LT981265.1"/>
</dbReference>
<dbReference type="PANTHER" id="PTHR11089">
    <property type="entry name" value="GTP-BINDING PROTEIN-RELATED"/>
    <property type="match status" value="1"/>
</dbReference>
<dbReference type="InterPro" id="IPR006073">
    <property type="entry name" value="GTP-bd"/>
</dbReference>
<dbReference type="SUPFAM" id="SSF52540">
    <property type="entry name" value="P-loop containing nucleoside triphosphate hydrolases"/>
    <property type="match status" value="1"/>
</dbReference>
<dbReference type="InterPro" id="IPR023179">
    <property type="entry name" value="GTP-bd_ortho_bundle_sf"/>
</dbReference>
<evidence type="ECO:0000313" key="5">
    <source>
        <dbReference type="Proteomes" id="UP000236248"/>
    </source>
</evidence>
<dbReference type="GO" id="GO:0005525">
    <property type="term" value="F:GTP binding"/>
    <property type="evidence" value="ECO:0007669"/>
    <property type="project" value="UniProtKB-KW"/>
</dbReference>
<evidence type="ECO:0000259" key="3">
    <source>
        <dbReference type="Pfam" id="PF01926"/>
    </source>
</evidence>
<gene>
    <name evidence="4" type="ORF">NCAV_1161</name>
</gene>
<proteinExistence type="predicted"/>
<accession>A0A2K5ARQ5</accession>
<evidence type="ECO:0000256" key="1">
    <source>
        <dbReference type="ARBA" id="ARBA00022741"/>
    </source>
</evidence>